<keyword evidence="1" id="KW-0472">Membrane</keyword>
<evidence type="ECO:0000313" key="4">
    <source>
        <dbReference type="Proteomes" id="UP000019132"/>
    </source>
</evidence>
<dbReference type="InterPro" id="IPR029045">
    <property type="entry name" value="ClpP/crotonase-like_dom_sf"/>
</dbReference>
<dbReference type="InterPro" id="IPR005151">
    <property type="entry name" value="Tail-specific_protease"/>
</dbReference>
<dbReference type="Proteomes" id="UP000019132">
    <property type="component" value="Unassembled WGS sequence"/>
</dbReference>
<feature type="transmembrane region" description="Helical" evidence="1">
    <location>
        <begin position="21"/>
        <end position="45"/>
    </location>
</feature>
<reference evidence="4" key="1">
    <citation type="journal article" date="2010" name="Genome Biol.">
        <title>Genome sequence of the necrotrophic plant pathogen Pythium ultimum reveals original pathogenicity mechanisms and effector repertoire.</title>
        <authorList>
            <person name="Levesque C.A."/>
            <person name="Brouwer H."/>
            <person name="Cano L."/>
            <person name="Hamilton J.P."/>
            <person name="Holt C."/>
            <person name="Huitema E."/>
            <person name="Raffaele S."/>
            <person name="Robideau G.P."/>
            <person name="Thines M."/>
            <person name="Win J."/>
            <person name="Zerillo M.M."/>
            <person name="Beakes G.W."/>
            <person name="Boore J.L."/>
            <person name="Busam D."/>
            <person name="Dumas B."/>
            <person name="Ferriera S."/>
            <person name="Fuerstenberg S.I."/>
            <person name="Gachon C.M."/>
            <person name="Gaulin E."/>
            <person name="Govers F."/>
            <person name="Grenville-Briggs L."/>
            <person name="Horner N."/>
            <person name="Hostetler J."/>
            <person name="Jiang R.H."/>
            <person name="Johnson J."/>
            <person name="Krajaejun T."/>
            <person name="Lin H."/>
            <person name="Meijer H.J."/>
            <person name="Moore B."/>
            <person name="Morris P."/>
            <person name="Phuntmart V."/>
            <person name="Puiu D."/>
            <person name="Shetty J."/>
            <person name="Stajich J.E."/>
            <person name="Tripathy S."/>
            <person name="Wawra S."/>
            <person name="van West P."/>
            <person name="Whitty B.R."/>
            <person name="Coutinho P.M."/>
            <person name="Henrissat B."/>
            <person name="Martin F."/>
            <person name="Thomas P.D."/>
            <person name="Tyler B.M."/>
            <person name="De Vries R.P."/>
            <person name="Kamoun S."/>
            <person name="Yandell M."/>
            <person name="Tisserat N."/>
            <person name="Buell C.R."/>
        </authorList>
    </citation>
    <scope>NUCLEOTIDE SEQUENCE</scope>
    <source>
        <strain evidence="4">DAOM:BR144</strain>
    </source>
</reference>
<dbReference type="OMA" id="WIALQES"/>
<dbReference type="PANTHER" id="PTHR11261:SF3">
    <property type="entry name" value="RETINOL-BINDING PROTEIN 3"/>
    <property type="match status" value="1"/>
</dbReference>
<dbReference type="GO" id="GO:0008236">
    <property type="term" value="F:serine-type peptidase activity"/>
    <property type="evidence" value="ECO:0007669"/>
    <property type="project" value="InterPro"/>
</dbReference>
<organism evidence="3 4">
    <name type="scientific">Globisporangium ultimum (strain ATCC 200006 / CBS 805.95 / DAOM BR144)</name>
    <name type="common">Pythium ultimum</name>
    <dbReference type="NCBI Taxonomy" id="431595"/>
    <lineage>
        <taxon>Eukaryota</taxon>
        <taxon>Sar</taxon>
        <taxon>Stramenopiles</taxon>
        <taxon>Oomycota</taxon>
        <taxon>Peronosporomycetes</taxon>
        <taxon>Pythiales</taxon>
        <taxon>Pythiaceae</taxon>
        <taxon>Globisporangium</taxon>
    </lineage>
</organism>
<evidence type="ECO:0000313" key="3">
    <source>
        <dbReference type="EnsemblProtists" id="PYU1_T009366"/>
    </source>
</evidence>
<keyword evidence="1" id="KW-1133">Transmembrane helix</keyword>
<reference evidence="3" key="3">
    <citation type="submission" date="2015-02" db="UniProtKB">
        <authorList>
            <consortium name="EnsemblProtists"/>
        </authorList>
    </citation>
    <scope>IDENTIFICATION</scope>
    <source>
        <strain evidence="3">DAOM BR144</strain>
    </source>
</reference>
<dbReference type="EnsemblProtists" id="PYU1_T009366">
    <property type="protein sequence ID" value="PYU1_T009366"/>
    <property type="gene ID" value="PYU1_G009348"/>
</dbReference>
<dbReference type="AlphaFoldDB" id="K3WWL8"/>
<dbReference type="EMBL" id="GL376622">
    <property type="status" value="NOT_ANNOTATED_CDS"/>
    <property type="molecule type" value="Genomic_DNA"/>
</dbReference>
<keyword evidence="1" id="KW-0812">Transmembrane</keyword>
<dbReference type="InParanoid" id="K3WWL8"/>
<dbReference type="Gene3D" id="3.30.750.44">
    <property type="match status" value="1"/>
</dbReference>
<dbReference type="Pfam" id="PF03572">
    <property type="entry name" value="Peptidase_S41"/>
    <property type="match status" value="1"/>
</dbReference>
<feature type="transmembrane region" description="Helical" evidence="1">
    <location>
        <begin position="65"/>
        <end position="85"/>
    </location>
</feature>
<dbReference type="VEuPathDB" id="FungiDB:PYU1_G009348"/>
<reference evidence="4" key="2">
    <citation type="submission" date="2010-04" db="EMBL/GenBank/DDBJ databases">
        <authorList>
            <person name="Buell R."/>
            <person name="Hamilton J."/>
            <person name="Hostetler J."/>
        </authorList>
    </citation>
    <scope>NUCLEOTIDE SEQUENCE [LARGE SCALE GENOMIC DNA]</scope>
    <source>
        <strain evidence="4">DAOM:BR144</strain>
    </source>
</reference>
<evidence type="ECO:0000256" key="1">
    <source>
        <dbReference type="SAM" id="Phobius"/>
    </source>
</evidence>
<dbReference type="GO" id="GO:0006508">
    <property type="term" value="P:proteolysis"/>
    <property type="evidence" value="ECO:0007669"/>
    <property type="project" value="InterPro"/>
</dbReference>
<evidence type="ECO:0000259" key="2">
    <source>
        <dbReference type="SMART" id="SM00245"/>
    </source>
</evidence>
<keyword evidence="4" id="KW-1185">Reference proteome</keyword>
<dbReference type="eggNOG" id="ENOG502QSA2">
    <property type="taxonomic scope" value="Eukaryota"/>
</dbReference>
<accession>K3WWL8</accession>
<dbReference type="HOGENOM" id="CLU_043900_0_0_1"/>
<dbReference type="PANTHER" id="PTHR11261">
    <property type="entry name" value="INTERPHOTORECEPTOR RETINOID-BINDING PROTEIN"/>
    <property type="match status" value="1"/>
</dbReference>
<dbReference type="SUPFAM" id="SSF52096">
    <property type="entry name" value="ClpP/crotonase"/>
    <property type="match status" value="1"/>
</dbReference>
<dbReference type="SMART" id="SM00245">
    <property type="entry name" value="TSPc"/>
    <property type="match status" value="1"/>
</dbReference>
<feature type="domain" description="Tail specific protease" evidence="2">
    <location>
        <begin position="235"/>
        <end position="440"/>
    </location>
</feature>
<dbReference type="Gene3D" id="3.90.226.10">
    <property type="entry name" value="2-enoyl-CoA Hydratase, Chain A, domain 1"/>
    <property type="match status" value="1"/>
</dbReference>
<protein>
    <recommendedName>
        <fullName evidence="2">Tail specific protease domain-containing protein</fullName>
    </recommendedName>
</protein>
<sequence length="475" mass="52448">MSKATRKASSSSWLPSLPLASYLSVSTLLGTAPYAILESLILWPLELYESLAILPVSFLRRHMPLLGGTLVVLMTLHGILLRLFLEVMHTIFARITYSNDPVFNFRTFWIGMRDRYAFMELRQVDWNFVHQLFGDAMQPSTSEDDLWIALQESISLCNDSSLSISRGGGFVTRGKTLSATSAAAKQYEQAALAVIERNHLTDGGRHIANHFVCGIMNAETSPGWRIGYICLNSMAGFVDFPMPRADSLVPSWSASQDPVVIYEGKSNVVVPEIYDLESMRWALEAILKSLGDIDGLILDLRFNQGGGSLLSSLSVASYFAGAKRSVAFSIDEKLPGGNTQRFSKPKKYYIPNTSRSFRYRGPLVVLQSQYTRGTAELLCLSLRKRVHTCSVGSTTAGSLSSTRKLRLPNYWTVEIPHQRCFSADGELFEGVGIPPDKEISEMVADASKAQKPAAAASPVKMDPCVKKAVEHIMNL</sequence>
<dbReference type="STRING" id="431595.K3WWL8"/>
<name>K3WWL8_GLOUD</name>
<proteinExistence type="predicted"/>